<sequence length="424" mass="44770">MSIAMLITMLLCFALTVSVAVSIGLAAILGIQLGNVNMLVAVKEMFNSLNKFPLAAIPFFILAGNLMETGGISRRLVEFAKSIVGGVQGGLPMTCVLTCMIFAAVSGSSVATTFAIGAILIPALVKHGYPSNYAAALQATSAELGVVIPPSIPMILYGVAAEVSIGELFIAGFGPGIFIGVSLMAFVHIYCRFKGWGKNDGDGRLAFGKATIQAGWALLMPIIILGGIYGGVFTPTEASAVAVFYALFIGIVMYREIKPRDIFPILKKSVVSSAVIMFIIANAGLFAFLLTRAGVPDAIGRWLEAVLESPAMFLLGVNIALFIIGMFIETGAAIIVLAPILAPVGMYFGIDPVHFGMVMVVNLALGMITPPFGVNLFAACTVARLSLDQVIGRLWPFVAVILCCLMVITYVPALSLTLRDLVYR</sequence>
<evidence type="ECO:0000256" key="7">
    <source>
        <dbReference type="RuleBase" id="RU369079"/>
    </source>
</evidence>
<feature type="transmembrane region" description="Helical" evidence="7">
    <location>
        <begin position="353"/>
        <end position="374"/>
    </location>
</feature>
<protein>
    <recommendedName>
        <fullName evidence="7">TRAP transporter large permease protein</fullName>
    </recommendedName>
</protein>
<dbReference type="Proteomes" id="UP000739565">
    <property type="component" value="Unassembled WGS sequence"/>
</dbReference>
<dbReference type="PANTHER" id="PTHR33362">
    <property type="entry name" value="SIALIC ACID TRAP TRANSPORTER PERMEASE PROTEIN SIAT-RELATED"/>
    <property type="match status" value="1"/>
</dbReference>
<reference evidence="9" key="1">
    <citation type="submission" date="2021-07" db="EMBL/GenBank/DDBJ databases">
        <title>New genus and species of the family Alcaligenaceae.</title>
        <authorList>
            <person name="Hahn M.W."/>
        </authorList>
    </citation>
    <scope>NUCLEOTIDE SEQUENCE</scope>
    <source>
        <strain evidence="9">LF4-65</strain>
    </source>
</reference>
<dbReference type="GO" id="GO:0022857">
    <property type="term" value="F:transmembrane transporter activity"/>
    <property type="evidence" value="ECO:0007669"/>
    <property type="project" value="UniProtKB-UniRule"/>
</dbReference>
<keyword evidence="2" id="KW-1003">Cell membrane</keyword>
<dbReference type="InterPro" id="IPR010656">
    <property type="entry name" value="DctM"/>
</dbReference>
<evidence type="ECO:0000256" key="4">
    <source>
        <dbReference type="ARBA" id="ARBA00022692"/>
    </source>
</evidence>
<comment type="caution">
    <text evidence="9">The sequence shown here is derived from an EMBL/GenBank/DDBJ whole genome shotgun (WGS) entry which is preliminary data.</text>
</comment>
<dbReference type="RefSeq" id="WP_259661730.1">
    <property type="nucleotide sequence ID" value="NZ_JAHXRI010000010.1"/>
</dbReference>
<comment type="similarity">
    <text evidence="7">Belongs to the TRAP transporter large permease family.</text>
</comment>
<keyword evidence="10" id="KW-1185">Reference proteome</keyword>
<evidence type="ECO:0000259" key="8">
    <source>
        <dbReference type="Pfam" id="PF06808"/>
    </source>
</evidence>
<evidence type="ECO:0000256" key="5">
    <source>
        <dbReference type="ARBA" id="ARBA00022989"/>
    </source>
</evidence>
<feature type="transmembrane region" description="Helical" evidence="7">
    <location>
        <begin position="212"/>
        <end position="232"/>
    </location>
</feature>
<organism evidence="9 10">
    <name type="scientific">Zwartia hollandica</name>
    <dbReference type="NCBI Taxonomy" id="324606"/>
    <lineage>
        <taxon>Bacteria</taxon>
        <taxon>Pseudomonadati</taxon>
        <taxon>Pseudomonadota</taxon>
        <taxon>Betaproteobacteria</taxon>
        <taxon>Burkholderiales</taxon>
        <taxon>Alcaligenaceae</taxon>
        <taxon>Zwartia</taxon>
    </lineage>
</organism>
<dbReference type="GO" id="GO:0005886">
    <property type="term" value="C:plasma membrane"/>
    <property type="evidence" value="ECO:0007669"/>
    <property type="project" value="UniProtKB-SubCell"/>
</dbReference>
<keyword evidence="5 7" id="KW-1133">Transmembrane helix</keyword>
<evidence type="ECO:0000313" key="9">
    <source>
        <dbReference type="EMBL" id="MBZ1351323.1"/>
    </source>
</evidence>
<keyword evidence="7" id="KW-0813">Transport</keyword>
<feature type="transmembrane region" description="Helical" evidence="7">
    <location>
        <begin position="137"/>
        <end position="156"/>
    </location>
</feature>
<keyword evidence="4 7" id="KW-0812">Transmembrane</keyword>
<feature type="domain" description="TRAP C4-dicarboxylate transport system permease DctM subunit" evidence="8">
    <location>
        <begin position="6"/>
        <end position="414"/>
    </location>
</feature>
<feature type="transmembrane region" description="Helical" evidence="7">
    <location>
        <begin position="238"/>
        <end position="257"/>
    </location>
</feature>
<keyword evidence="3 7" id="KW-0997">Cell inner membrane</keyword>
<feature type="transmembrane region" description="Helical" evidence="7">
    <location>
        <begin position="394"/>
        <end position="418"/>
    </location>
</feature>
<keyword evidence="6 7" id="KW-0472">Membrane</keyword>
<evidence type="ECO:0000256" key="3">
    <source>
        <dbReference type="ARBA" id="ARBA00022519"/>
    </source>
</evidence>
<dbReference type="AlphaFoldDB" id="A0A953NBI7"/>
<dbReference type="InterPro" id="IPR004681">
    <property type="entry name" value="TRAP_DctM"/>
</dbReference>
<comment type="caution">
    <text evidence="7">Lacks conserved residue(s) required for the propagation of feature annotation.</text>
</comment>
<comment type="subunit">
    <text evidence="7">The complex comprises the extracytoplasmic solute receptor protein and the two transmembrane proteins.</text>
</comment>
<feature type="transmembrane region" description="Helical" evidence="7">
    <location>
        <begin position="269"/>
        <end position="291"/>
    </location>
</feature>
<dbReference type="PANTHER" id="PTHR33362:SF3">
    <property type="entry name" value="SIALIC ACID TRAP TRANSPORTER PERMEASE PROTEIN SIAT"/>
    <property type="match status" value="1"/>
</dbReference>
<feature type="transmembrane region" description="Helical" evidence="7">
    <location>
        <begin position="109"/>
        <end position="125"/>
    </location>
</feature>
<dbReference type="EMBL" id="JAHXRI010000010">
    <property type="protein sequence ID" value="MBZ1351323.1"/>
    <property type="molecule type" value="Genomic_DNA"/>
</dbReference>
<evidence type="ECO:0000313" key="10">
    <source>
        <dbReference type="Proteomes" id="UP000739565"/>
    </source>
</evidence>
<evidence type="ECO:0000256" key="1">
    <source>
        <dbReference type="ARBA" id="ARBA00004429"/>
    </source>
</evidence>
<feature type="transmembrane region" description="Helical" evidence="7">
    <location>
        <begin position="311"/>
        <end position="341"/>
    </location>
</feature>
<name>A0A953NBI7_9BURK</name>
<dbReference type="Pfam" id="PF06808">
    <property type="entry name" value="DctM"/>
    <property type="match status" value="1"/>
</dbReference>
<feature type="transmembrane region" description="Helical" evidence="7">
    <location>
        <begin position="168"/>
        <end position="191"/>
    </location>
</feature>
<feature type="transmembrane region" description="Helical" evidence="7">
    <location>
        <begin position="50"/>
        <end position="67"/>
    </location>
</feature>
<proteinExistence type="inferred from homology"/>
<dbReference type="NCBIfam" id="TIGR00786">
    <property type="entry name" value="dctM"/>
    <property type="match status" value="1"/>
</dbReference>
<dbReference type="PIRSF" id="PIRSF006066">
    <property type="entry name" value="HI0050"/>
    <property type="match status" value="1"/>
</dbReference>
<gene>
    <name evidence="9" type="ORF">KZZ10_11760</name>
</gene>
<evidence type="ECO:0000256" key="2">
    <source>
        <dbReference type="ARBA" id="ARBA00022475"/>
    </source>
</evidence>
<evidence type="ECO:0000256" key="6">
    <source>
        <dbReference type="ARBA" id="ARBA00023136"/>
    </source>
</evidence>
<accession>A0A953NBI7</accession>
<comment type="subcellular location">
    <subcellularLocation>
        <location evidence="1 7">Cell inner membrane</location>
        <topology evidence="1 7">Multi-pass membrane protein</topology>
    </subcellularLocation>
</comment>
<comment type="function">
    <text evidence="7">Part of the tripartite ATP-independent periplasmic (TRAP) transport system.</text>
</comment>